<sequence length="381" mass="38563">MSPSVIRRARGAISVTFLVYGLIVGAWVPHIPLAKDRLAVGNGIFGMALLAIAIGGIIAMPISAGMTSRFGSAKVAAVTGIALCLAFILPPMAPDLATFLPAALLFGAALGGMDVAMNAHGVAVEKAMRRPTMSVVHAAYSAGALIGTVLGALLLKVIGETPQILLTSALGLALFLACIPYYLPSGVDRGTPGAIFVWPTRASLGLGALCFLTLMSEGAVIDWSGLILRQRFLLEATTAALGFAAFAVGMTAARLLGDRLRLKFGAIRLLRWSALMTAAGMAIALVIPSAPIAIAALALTGMGLGNAAPVLFAGGGRLEPDAPGRGIAAVTTLGYTGFLAGPPLIGFVAELSGLPMALGLVVLASLVIAVSARAAGAADRY</sequence>
<evidence type="ECO:0000313" key="2">
    <source>
        <dbReference type="Proteomes" id="UP000616151"/>
    </source>
</evidence>
<name>A0ACC5R582_9HYPH</name>
<protein>
    <submittedName>
        <fullName evidence="1">MFS transporter</fullName>
    </submittedName>
</protein>
<dbReference type="EMBL" id="JAENHL010000007">
    <property type="protein sequence ID" value="MBK1867799.1"/>
    <property type="molecule type" value="Genomic_DNA"/>
</dbReference>
<keyword evidence="2" id="KW-1185">Reference proteome</keyword>
<comment type="caution">
    <text evidence="1">The sequence shown here is derived from an EMBL/GenBank/DDBJ whole genome shotgun (WGS) entry which is preliminary data.</text>
</comment>
<gene>
    <name evidence="1" type="ORF">JHL16_15685</name>
</gene>
<organism evidence="1 2">
    <name type="scientific">Taklimakanibacter albus</name>
    <dbReference type="NCBI Taxonomy" id="2800327"/>
    <lineage>
        <taxon>Bacteria</taxon>
        <taxon>Pseudomonadati</taxon>
        <taxon>Pseudomonadota</taxon>
        <taxon>Alphaproteobacteria</taxon>
        <taxon>Hyphomicrobiales</taxon>
        <taxon>Aestuariivirgaceae</taxon>
        <taxon>Taklimakanibacter</taxon>
    </lineage>
</organism>
<dbReference type="Proteomes" id="UP000616151">
    <property type="component" value="Unassembled WGS sequence"/>
</dbReference>
<accession>A0ACC5R582</accession>
<reference evidence="1" key="1">
    <citation type="submission" date="2021-01" db="EMBL/GenBank/DDBJ databases">
        <authorList>
            <person name="Sun Q."/>
        </authorList>
    </citation>
    <scope>NUCLEOTIDE SEQUENCE</scope>
    <source>
        <strain evidence="1">YIM B02566</strain>
    </source>
</reference>
<evidence type="ECO:0000313" key="1">
    <source>
        <dbReference type="EMBL" id="MBK1867799.1"/>
    </source>
</evidence>
<proteinExistence type="predicted"/>